<organism evidence="7 8">
    <name type="scientific">Staphylotrichum tortipilum</name>
    <dbReference type="NCBI Taxonomy" id="2831512"/>
    <lineage>
        <taxon>Eukaryota</taxon>
        <taxon>Fungi</taxon>
        <taxon>Dikarya</taxon>
        <taxon>Ascomycota</taxon>
        <taxon>Pezizomycotina</taxon>
        <taxon>Sordariomycetes</taxon>
        <taxon>Sordariomycetidae</taxon>
        <taxon>Sordariales</taxon>
        <taxon>Chaetomiaceae</taxon>
        <taxon>Staphylotrichum</taxon>
    </lineage>
</organism>
<dbReference type="AlphaFoldDB" id="A0AAN6MW85"/>
<comment type="subcellular location">
    <subcellularLocation>
        <location evidence="1">Membrane</location>
        <topology evidence="1">Multi-pass membrane protein</topology>
    </subcellularLocation>
</comment>
<evidence type="ECO:0000256" key="4">
    <source>
        <dbReference type="ARBA" id="ARBA00022989"/>
    </source>
</evidence>
<feature type="transmembrane region" description="Helical" evidence="6">
    <location>
        <begin position="152"/>
        <end position="172"/>
    </location>
</feature>
<evidence type="ECO:0000256" key="6">
    <source>
        <dbReference type="SAM" id="Phobius"/>
    </source>
</evidence>
<reference evidence="7" key="2">
    <citation type="submission" date="2023-05" db="EMBL/GenBank/DDBJ databases">
        <authorList>
            <consortium name="Lawrence Berkeley National Laboratory"/>
            <person name="Steindorff A."/>
            <person name="Hensen N."/>
            <person name="Bonometti L."/>
            <person name="Westerberg I."/>
            <person name="Brannstrom I.O."/>
            <person name="Guillou S."/>
            <person name="Cros-Aarteil S."/>
            <person name="Calhoun S."/>
            <person name="Haridas S."/>
            <person name="Kuo A."/>
            <person name="Mondo S."/>
            <person name="Pangilinan J."/>
            <person name="Riley R."/>
            <person name="Labutti K."/>
            <person name="Andreopoulos B."/>
            <person name="Lipzen A."/>
            <person name="Chen C."/>
            <person name="Yanf M."/>
            <person name="Daum C."/>
            <person name="Ng V."/>
            <person name="Clum A."/>
            <person name="Ohm R."/>
            <person name="Martin F."/>
            <person name="Silar P."/>
            <person name="Natvig D."/>
            <person name="Lalanne C."/>
            <person name="Gautier V."/>
            <person name="Ament-Velasquez S.L."/>
            <person name="Kruys A."/>
            <person name="Hutchinson M.I."/>
            <person name="Powell A.J."/>
            <person name="Barry K."/>
            <person name="Miller A.N."/>
            <person name="Grigoriev I.V."/>
            <person name="Debuchy R."/>
            <person name="Gladieux P."/>
            <person name="Thoren M.H."/>
            <person name="Johannesson H."/>
        </authorList>
    </citation>
    <scope>NUCLEOTIDE SEQUENCE</scope>
    <source>
        <strain evidence="7">CBS 103.79</strain>
    </source>
</reference>
<dbReference type="InterPro" id="IPR004307">
    <property type="entry name" value="TspO_MBR"/>
</dbReference>
<proteinExistence type="inferred from homology"/>
<dbReference type="PANTHER" id="PTHR10057:SF0">
    <property type="entry name" value="TRANSLOCATOR PROTEIN"/>
    <property type="match status" value="1"/>
</dbReference>
<dbReference type="PANTHER" id="PTHR10057">
    <property type="entry name" value="PERIPHERAL-TYPE BENZODIAZEPINE RECEPTOR"/>
    <property type="match status" value="1"/>
</dbReference>
<feature type="transmembrane region" description="Helical" evidence="6">
    <location>
        <begin position="125"/>
        <end position="145"/>
    </location>
</feature>
<keyword evidence="8" id="KW-1185">Reference proteome</keyword>
<protein>
    <submittedName>
        <fullName evidence="7">TspO/MBR family-domain-containing protein</fullName>
    </submittedName>
</protein>
<dbReference type="CDD" id="cd15904">
    <property type="entry name" value="TSPO_MBR"/>
    <property type="match status" value="1"/>
</dbReference>
<evidence type="ECO:0000313" key="7">
    <source>
        <dbReference type="EMBL" id="KAK3906777.1"/>
    </source>
</evidence>
<dbReference type="EMBL" id="MU855319">
    <property type="protein sequence ID" value="KAK3906777.1"/>
    <property type="molecule type" value="Genomic_DNA"/>
</dbReference>
<keyword evidence="5 6" id="KW-0472">Membrane</keyword>
<evidence type="ECO:0000256" key="5">
    <source>
        <dbReference type="ARBA" id="ARBA00023136"/>
    </source>
</evidence>
<sequence>MTTHIPSLTLPDAVFNNLPGSILLPVALGTAVGFGTRRTDTVPLRESVTLRLPPLRPPASVFPPVWTALYGIMGYAAHRALTLGTSPLNAPGTISAARHGATLYTIQLGLNLAWMPLFYALGWPILATVDAAALVGVNGYLAWLWGTKVDRVAGWLLAPYVAWLGFATYLSFGTGYLNGWDLGPMFGKGPAAGAGGEAGKKKKV</sequence>
<evidence type="ECO:0000256" key="2">
    <source>
        <dbReference type="ARBA" id="ARBA00007524"/>
    </source>
</evidence>
<dbReference type="Proteomes" id="UP001303889">
    <property type="component" value="Unassembled WGS sequence"/>
</dbReference>
<comment type="caution">
    <text evidence="7">The sequence shown here is derived from an EMBL/GenBank/DDBJ whole genome shotgun (WGS) entry which is preliminary data.</text>
</comment>
<comment type="similarity">
    <text evidence="2">Belongs to the TspO/BZRP family.</text>
</comment>
<dbReference type="GO" id="GO:0033013">
    <property type="term" value="P:tetrapyrrole metabolic process"/>
    <property type="evidence" value="ECO:0007669"/>
    <property type="project" value="UniProtKB-ARBA"/>
</dbReference>
<evidence type="ECO:0000313" key="8">
    <source>
        <dbReference type="Proteomes" id="UP001303889"/>
    </source>
</evidence>
<gene>
    <name evidence="7" type="ORF">C8A05DRAFT_11477</name>
</gene>
<dbReference type="GO" id="GO:0005741">
    <property type="term" value="C:mitochondrial outer membrane"/>
    <property type="evidence" value="ECO:0007669"/>
    <property type="project" value="TreeGrafter"/>
</dbReference>
<name>A0AAN6MW85_9PEZI</name>
<evidence type="ECO:0000256" key="3">
    <source>
        <dbReference type="ARBA" id="ARBA00022692"/>
    </source>
</evidence>
<accession>A0AAN6MW85</accession>
<dbReference type="InterPro" id="IPR038330">
    <property type="entry name" value="TspO/MBR-related_sf"/>
</dbReference>
<dbReference type="FunFam" id="1.20.1260.100:FF:000001">
    <property type="entry name" value="translocator protein 2"/>
    <property type="match status" value="1"/>
</dbReference>
<dbReference type="Gene3D" id="1.20.1260.100">
    <property type="entry name" value="TspO/MBR protein"/>
    <property type="match status" value="1"/>
</dbReference>
<reference evidence="7" key="1">
    <citation type="journal article" date="2023" name="Mol. Phylogenet. Evol.">
        <title>Genome-scale phylogeny and comparative genomics of the fungal order Sordariales.</title>
        <authorList>
            <person name="Hensen N."/>
            <person name="Bonometti L."/>
            <person name="Westerberg I."/>
            <person name="Brannstrom I.O."/>
            <person name="Guillou S."/>
            <person name="Cros-Aarteil S."/>
            <person name="Calhoun S."/>
            <person name="Haridas S."/>
            <person name="Kuo A."/>
            <person name="Mondo S."/>
            <person name="Pangilinan J."/>
            <person name="Riley R."/>
            <person name="LaButti K."/>
            <person name="Andreopoulos B."/>
            <person name="Lipzen A."/>
            <person name="Chen C."/>
            <person name="Yan M."/>
            <person name="Daum C."/>
            <person name="Ng V."/>
            <person name="Clum A."/>
            <person name="Steindorff A."/>
            <person name="Ohm R.A."/>
            <person name="Martin F."/>
            <person name="Silar P."/>
            <person name="Natvig D.O."/>
            <person name="Lalanne C."/>
            <person name="Gautier V."/>
            <person name="Ament-Velasquez S.L."/>
            <person name="Kruys A."/>
            <person name="Hutchinson M.I."/>
            <person name="Powell A.J."/>
            <person name="Barry K."/>
            <person name="Miller A.N."/>
            <person name="Grigoriev I.V."/>
            <person name="Debuchy R."/>
            <person name="Gladieux P."/>
            <person name="Hiltunen Thoren M."/>
            <person name="Johannesson H."/>
        </authorList>
    </citation>
    <scope>NUCLEOTIDE SEQUENCE</scope>
    <source>
        <strain evidence="7">CBS 103.79</strain>
    </source>
</reference>
<keyword evidence="3 6" id="KW-0812">Transmembrane</keyword>
<dbReference type="Pfam" id="PF03073">
    <property type="entry name" value="TspO_MBR"/>
    <property type="match status" value="1"/>
</dbReference>
<keyword evidence="4 6" id="KW-1133">Transmembrane helix</keyword>
<evidence type="ECO:0000256" key="1">
    <source>
        <dbReference type="ARBA" id="ARBA00004141"/>
    </source>
</evidence>